<dbReference type="Gene3D" id="3.40.50.1820">
    <property type="entry name" value="alpha/beta hydrolase"/>
    <property type="match status" value="1"/>
</dbReference>
<dbReference type="AlphaFoldDB" id="A0AAD4L566"/>
<accession>A0AAD4L566</accession>
<evidence type="ECO:0000256" key="2">
    <source>
        <dbReference type="ARBA" id="ARBA00038334"/>
    </source>
</evidence>
<evidence type="ECO:0000313" key="4">
    <source>
        <dbReference type="EMBL" id="KAH8705271.1"/>
    </source>
</evidence>
<dbReference type="EMBL" id="JAJTJA010000001">
    <property type="protein sequence ID" value="KAH8705271.1"/>
    <property type="molecule type" value="Genomic_DNA"/>
</dbReference>
<dbReference type="RefSeq" id="XP_046077892.1">
    <property type="nucleotide sequence ID" value="XM_046217756.1"/>
</dbReference>
<dbReference type="PRINTS" id="PR00111">
    <property type="entry name" value="ABHYDROLASE"/>
</dbReference>
<evidence type="ECO:0000259" key="3">
    <source>
        <dbReference type="Pfam" id="PF00561"/>
    </source>
</evidence>
<keyword evidence="5" id="KW-1185">Reference proteome</keyword>
<dbReference type="Proteomes" id="UP001201262">
    <property type="component" value="Unassembled WGS sequence"/>
</dbReference>
<dbReference type="InterPro" id="IPR000073">
    <property type="entry name" value="AB_hydrolase_1"/>
</dbReference>
<evidence type="ECO:0000256" key="1">
    <source>
        <dbReference type="ARBA" id="ARBA00022801"/>
    </source>
</evidence>
<feature type="domain" description="AB hydrolase-1" evidence="3">
    <location>
        <begin position="43"/>
        <end position="315"/>
    </location>
</feature>
<organism evidence="4 5">
    <name type="scientific">Talaromyces proteolyticus</name>
    <dbReference type="NCBI Taxonomy" id="1131652"/>
    <lineage>
        <taxon>Eukaryota</taxon>
        <taxon>Fungi</taxon>
        <taxon>Dikarya</taxon>
        <taxon>Ascomycota</taxon>
        <taxon>Pezizomycotina</taxon>
        <taxon>Eurotiomycetes</taxon>
        <taxon>Eurotiomycetidae</taxon>
        <taxon>Eurotiales</taxon>
        <taxon>Trichocomaceae</taxon>
        <taxon>Talaromyces</taxon>
        <taxon>Talaromyces sect. Bacilispori</taxon>
    </lineage>
</organism>
<reference evidence="4" key="1">
    <citation type="submission" date="2021-12" db="EMBL/GenBank/DDBJ databases">
        <title>Convergent genome expansion in fungi linked to evolution of root-endophyte symbiosis.</title>
        <authorList>
            <consortium name="DOE Joint Genome Institute"/>
            <person name="Ke Y.-H."/>
            <person name="Bonito G."/>
            <person name="Liao H.-L."/>
            <person name="Looney B."/>
            <person name="Rojas-Flechas A."/>
            <person name="Nash J."/>
            <person name="Hameed K."/>
            <person name="Schadt C."/>
            <person name="Martin F."/>
            <person name="Crous P.W."/>
            <person name="Miettinen O."/>
            <person name="Magnuson J.K."/>
            <person name="Labbe J."/>
            <person name="Jacobson D."/>
            <person name="Doktycz M.J."/>
            <person name="Veneault-Fourrey C."/>
            <person name="Kuo A."/>
            <person name="Mondo S."/>
            <person name="Calhoun S."/>
            <person name="Riley R."/>
            <person name="Ohm R."/>
            <person name="LaButti K."/>
            <person name="Andreopoulos B."/>
            <person name="Pangilinan J."/>
            <person name="Nolan M."/>
            <person name="Tritt A."/>
            <person name="Clum A."/>
            <person name="Lipzen A."/>
            <person name="Daum C."/>
            <person name="Barry K."/>
            <person name="Grigoriev I.V."/>
            <person name="Vilgalys R."/>
        </authorList>
    </citation>
    <scope>NUCLEOTIDE SEQUENCE</scope>
    <source>
        <strain evidence="4">PMI_201</strain>
    </source>
</reference>
<dbReference type="InterPro" id="IPR029058">
    <property type="entry name" value="AB_hydrolase_fold"/>
</dbReference>
<proteinExistence type="inferred from homology"/>
<dbReference type="SUPFAM" id="SSF53474">
    <property type="entry name" value="alpha/beta-Hydrolases"/>
    <property type="match status" value="1"/>
</dbReference>
<protein>
    <submittedName>
        <fullName evidence="4">Epoxide hydrolase</fullName>
    </submittedName>
</protein>
<evidence type="ECO:0000313" key="5">
    <source>
        <dbReference type="Proteomes" id="UP001201262"/>
    </source>
</evidence>
<comment type="caution">
    <text evidence="4">The sequence shown here is derived from an EMBL/GenBank/DDBJ whole genome shotgun (WGS) entry which is preliminary data.</text>
</comment>
<dbReference type="GO" id="GO:0016787">
    <property type="term" value="F:hydrolase activity"/>
    <property type="evidence" value="ECO:0007669"/>
    <property type="project" value="UniProtKB-KW"/>
</dbReference>
<gene>
    <name evidence="4" type="ORF">BGW36DRAFT_392933</name>
</gene>
<dbReference type="PRINTS" id="PR00412">
    <property type="entry name" value="EPOXHYDRLASE"/>
</dbReference>
<name>A0AAD4L566_9EURO</name>
<keyword evidence="1 4" id="KW-0378">Hydrolase</keyword>
<comment type="similarity">
    <text evidence="2">Belongs to the AB hydrolase superfamily. Epoxide hydrolase family.</text>
</comment>
<dbReference type="Pfam" id="PF00561">
    <property type="entry name" value="Abhydrolase_1"/>
    <property type="match status" value="1"/>
</dbReference>
<sequence length="338" mass="38358">MTSKIDKISYEGDSRVERRNTILNGRKYTYLYGEPASGKWKATILFLHGYPDLAVGWRYQIPYALQLGFRIVAPDQLGYGQTDAPEDYKEYAFKKIAADFKQLATQLGESQIVLCGHDWGAALAYAIYIHQRALISHIITVCVPYAPPRAKFTSLDDIVANLAPHWGYQLQFRSGEVEKVVRTKKDIQQFLLTMYGGKTSNGEWGFDPRKGIALDKLGQFQQSRILNGEDLEFYSSEYARHGVHGPLNWYRLTEVNHNDEKQYASQPNIEVPLLFIQALKDLALPPSMGKSMKKYIPKLTLEQVNTSHWALTEDPEGVNRIIGSWLGKFFPSSGNSKL</sequence>
<dbReference type="InterPro" id="IPR000639">
    <property type="entry name" value="Epox_hydrolase-like"/>
</dbReference>
<dbReference type="PANTHER" id="PTHR43329">
    <property type="entry name" value="EPOXIDE HYDROLASE"/>
    <property type="match status" value="1"/>
</dbReference>
<dbReference type="GeneID" id="70248043"/>